<protein>
    <submittedName>
        <fullName evidence="1">Uncharacterized protein</fullName>
    </submittedName>
</protein>
<dbReference type="AlphaFoldDB" id="A0A9W9IUP3"/>
<evidence type="ECO:0000313" key="1">
    <source>
        <dbReference type="EMBL" id="KAJ5183816.1"/>
    </source>
</evidence>
<sequence length="107" mass="11527">MQKYTRYTVFGDISFNYHPAEQTGSNLNFPGWATAKFPVLPWLFSEATGSTVPTTVNYRIGKLNGEKSWLGPTLGRFKSPPDPEEQVGGETAAVMAGSAGIGDHAFG</sequence>
<proteinExistence type="predicted"/>
<comment type="caution">
    <text evidence="1">The sequence shown here is derived from an EMBL/GenBank/DDBJ whole genome shotgun (WGS) entry which is preliminary data.</text>
</comment>
<dbReference type="EMBL" id="JAPQKO010000001">
    <property type="protein sequence ID" value="KAJ5183816.1"/>
    <property type="molecule type" value="Genomic_DNA"/>
</dbReference>
<reference evidence="1" key="1">
    <citation type="submission" date="2022-11" db="EMBL/GenBank/DDBJ databases">
        <authorList>
            <person name="Petersen C."/>
        </authorList>
    </citation>
    <scope>NUCLEOTIDE SEQUENCE</scope>
    <source>
        <strain evidence="1">IBT 21917</strain>
    </source>
</reference>
<accession>A0A9W9IUP3</accession>
<reference evidence="1" key="2">
    <citation type="journal article" date="2023" name="IMA Fungus">
        <title>Comparative genomic study of the Penicillium genus elucidates a diverse pangenome and 15 lateral gene transfer events.</title>
        <authorList>
            <person name="Petersen C."/>
            <person name="Sorensen T."/>
            <person name="Nielsen M.R."/>
            <person name="Sondergaard T.E."/>
            <person name="Sorensen J.L."/>
            <person name="Fitzpatrick D.A."/>
            <person name="Frisvad J.C."/>
            <person name="Nielsen K.L."/>
        </authorList>
    </citation>
    <scope>NUCLEOTIDE SEQUENCE</scope>
    <source>
        <strain evidence="1">IBT 21917</strain>
    </source>
</reference>
<dbReference type="Proteomes" id="UP001146351">
    <property type="component" value="Unassembled WGS sequence"/>
</dbReference>
<name>A0A9W9IUP3_9EURO</name>
<organism evidence="1 2">
    <name type="scientific">Penicillium capsulatum</name>
    <dbReference type="NCBI Taxonomy" id="69766"/>
    <lineage>
        <taxon>Eukaryota</taxon>
        <taxon>Fungi</taxon>
        <taxon>Dikarya</taxon>
        <taxon>Ascomycota</taxon>
        <taxon>Pezizomycotina</taxon>
        <taxon>Eurotiomycetes</taxon>
        <taxon>Eurotiomycetidae</taxon>
        <taxon>Eurotiales</taxon>
        <taxon>Aspergillaceae</taxon>
        <taxon>Penicillium</taxon>
    </lineage>
</organism>
<gene>
    <name evidence="1" type="ORF">N7492_001432</name>
</gene>
<keyword evidence="2" id="KW-1185">Reference proteome</keyword>
<evidence type="ECO:0000313" key="2">
    <source>
        <dbReference type="Proteomes" id="UP001146351"/>
    </source>
</evidence>